<sequence length="616" mass="65515">MGHLGARSQGCGHICRRTGGFLGLGAPPHARGWGAFGLRNTLHLALWSTSLLSAWGGGSAKGYGVWKPSERRGCSLGFPRSAAHGPEAWPSLGWGPEPCSAPVGRVSLVISRTASWLLEVHHPTVVLVNNCLESPKRDAQPALLAMGGAVVDEGPTGIKAPDGGWGWAVLFGCFVITGFSYAFPKAVSVFFKELMREFGIGYSDTAWISSILLAMLYGTAGSVGDRQGHLVSAAQVLGRLQGNPGEASAREPWSPHGHTGHTSSLSRTFCCELRFAQEGVPTVQCVREPLWLPARHAHGGPPGVPGHGGRVLLQKRHPALSHHWGDYWPGFGAQLPAVAHHAQPLLQQAAPHGQWAGGRRQPRVPVRPIPAGPAAAGPLRLAGRLPHPGRPPPQLLCVRRAHEAPAGARASSGPCAAAAATPAAGPERLPGPRLRHLRCGRLHHGAGALRAPRVRGELRQGPGCARRPGRLSAHRAGLHRHLCPAHCRLHHRPGEGAALLCLPLQLLHVLQRLHRPHGVHSRRLRRPGRLLHLLRHLLRHGGSPAVRGAHGYRGHSEVLQRHRPRAAAGGRRRAHWAPVGRQAPGRDARLPVRVCPGGGRGAGLLPRAGAGQLLLH</sequence>
<evidence type="ECO:0000313" key="3">
    <source>
        <dbReference type="RefSeq" id="XP_044941570.1"/>
    </source>
</evidence>
<organism evidence="2 3">
    <name type="scientific">Mustela putorius furo</name>
    <name type="common">European domestic ferret</name>
    <name type="synonym">Mustela furo</name>
    <dbReference type="NCBI Taxonomy" id="9669"/>
    <lineage>
        <taxon>Eukaryota</taxon>
        <taxon>Metazoa</taxon>
        <taxon>Chordata</taxon>
        <taxon>Craniata</taxon>
        <taxon>Vertebrata</taxon>
        <taxon>Euteleostomi</taxon>
        <taxon>Mammalia</taxon>
        <taxon>Eutheria</taxon>
        <taxon>Laurasiatheria</taxon>
        <taxon>Carnivora</taxon>
        <taxon>Caniformia</taxon>
        <taxon>Musteloidea</taxon>
        <taxon>Mustelidae</taxon>
        <taxon>Mustelinae</taxon>
        <taxon>Mustela</taxon>
    </lineage>
</organism>
<keyword evidence="2" id="KW-1185">Reference proteome</keyword>
<evidence type="ECO:0000256" key="1">
    <source>
        <dbReference type="SAM" id="MobiDB-lite"/>
    </source>
</evidence>
<dbReference type="CTD" id="9123"/>
<proteinExistence type="predicted"/>
<dbReference type="GO" id="GO:0016323">
    <property type="term" value="C:basolateral plasma membrane"/>
    <property type="evidence" value="ECO:0007669"/>
    <property type="project" value="TreeGrafter"/>
</dbReference>
<feature type="region of interest" description="Disordered" evidence="1">
    <location>
        <begin position="407"/>
        <end position="432"/>
    </location>
</feature>
<dbReference type="PANTHER" id="PTHR11360:SF27">
    <property type="entry name" value="MONOCARBOXYLATE TRANSPORTER 4"/>
    <property type="match status" value="1"/>
</dbReference>
<dbReference type="RefSeq" id="XP_044941570.1">
    <property type="nucleotide sequence ID" value="XM_045085635.1"/>
</dbReference>
<feature type="compositionally biased region" description="Basic residues" evidence="1">
    <location>
        <begin position="562"/>
        <end position="575"/>
    </location>
</feature>
<feature type="region of interest" description="Disordered" evidence="1">
    <location>
        <begin position="562"/>
        <end position="591"/>
    </location>
</feature>
<protein>
    <submittedName>
        <fullName evidence="3">Monocarboxylate transporter 4 isoform X7</fullName>
    </submittedName>
</protein>
<name>A0A8U0SEW7_MUSPF</name>
<dbReference type="AlphaFoldDB" id="A0A8U0SEW7"/>
<dbReference type="PANTHER" id="PTHR11360">
    <property type="entry name" value="MONOCARBOXYLATE TRANSPORTER"/>
    <property type="match status" value="1"/>
</dbReference>
<dbReference type="GO" id="GO:0015650">
    <property type="term" value="F:lactate:proton symporter activity"/>
    <property type="evidence" value="ECO:0007669"/>
    <property type="project" value="TreeGrafter"/>
</dbReference>
<gene>
    <name evidence="3" type="primary">SLC16A3</name>
</gene>
<reference evidence="3" key="1">
    <citation type="submission" date="2025-08" db="UniProtKB">
        <authorList>
            <consortium name="RefSeq"/>
        </authorList>
    </citation>
    <scope>IDENTIFICATION</scope>
    <source>
        <tissue evidence="3">Brain</tissue>
    </source>
</reference>
<dbReference type="Proteomes" id="UP000000715">
    <property type="component" value="Unplaced"/>
</dbReference>
<evidence type="ECO:0000313" key="2">
    <source>
        <dbReference type="Proteomes" id="UP000000715"/>
    </source>
</evidence>
<dbReference type="InterPro" id="IPR050327">
    <property type="entry name" value="Proton-linked_MCT"/>
</dbReference>
<dbReference type="GeneID" id="101690712"/>
<accession>A0A8U0SEW7</accession>